<evidence type="ECO:0000256" key="3">
    <source>
        <dbReference type="ARBA" id="ARBA00022833"/>
    </source>
</evidence>
<evidence type="ECO:0000256" key="4">
    <source>
        <dbReference type="PROSITE-ProRule" id="PRU00134"/>
    </source>
</evidence>
<keyword evidence="7" id="KW-1185">Reference proteome</keyword>
<dbReference type="STRING" id="946122.A0A0C2TTD2"/>
<feature type="non-terminal residue" evidence="6">
    <location>
        <position position="1"/>
    </location>
</feature>
<protein>
    <recommendedName>
        <fullName evidence="5">MYND-type domain-containing protein</fullName>
    </recommendedName>
</protein>
<accession>A0A0C2TTD2</accession>
<name>A0A0C2TTD2_AMAMK</name>
<sequence>KSPICSCGQGVNLGPFEEKEEWKPFAPYSTRAAFSPLFGIPFGDTLGKQAVKSFRVMTGLSICAKCGGPGKPQLLICSSCRGVRYCSTVCQKADWKAHRSKCKNTYFLGEFPS</sequence>
<evidence type="ECO:0000313" key="7">
    <source>
        <dbReference type="Proteomes" id="UP000054549"/>
    </source>
</evidence>
<dbReference type="Pfam" id="PF01753">
    <property type="entry name" value="zf-MYND"/>
    <property type="match status" value="1"/>
</dbReference>
<reference evidence="6 7" key="1">
    <citation type="submission" date="2014-04" db="EMBL/GenBank/DDBJ databases">
        <title>Evolutionary Origins and Diversification of the Mycorrhizal Mutualists.</title>
        <authorList>
            <consortium name="DOE Joint Genome Institute"/>
            <consortium name="Mycorrhizal Genomics Consortium"/>
            <person name="Kohler A."/>
            <person name="Kuo A."/>
            <person name="Nagy L.G."/>
            <person name="Floudas D."/>
            <person name="Copeland A."/>
            <person name="Barry K.W."/>
            <person name="Cichocki N."/>
            <person name="Veneault-Fourrey C."/>
            <person name="LaButti K."/>
            <person name="Lindquist E.A."/>
            <person name="Lipzen A."/>
            <person name="Lundell T."/>
            <person name="Morin E."/>
            <person name="Murat C."/>
            <person name="Riley R."/>
            <person name="Ohm R."/>
            <person name="Sun H."/>
            <person name="Tunlid A."/>
            <person name="Henrissat B."/>
            <person name="Grigoriev I.V."/>
            <person name="Hibbett D.S."/>
            <person name="Martin F."/>
        </authorList>
    </citation>
    <scope>NUCLEOTIDE SEQUENCE [LARGE SCALE GENOMIC DNA]</scope>
    <source>
        <strain evidence="6 7">Koide BX008</strain>
    </source>
</reference>
<evidence type="ECO:0000259" key="5">
    <source>
        <dbReference type="PROSITE" id="PS50865"/>
    </source>
</evidence>
<dbReference type="PROSITE" id="PS01360">
    <property type="entry name" value="ZF_MYND_1"/>
    <property type="match status" value="1"/>
</dbReference>
<dbReference type="SUPFAM" id="SSF144232">
    <property type="entry name" value="HIT/MYND zinc finger-like"/>
    <property type="match status" value="1"/>
</dbReference>
<proteinExistence type="predicted"/>
<keyword evidence="1" id="KW-0479">Metal-binding</keyword>
<dbReference type="GO" id="GO:0008270">
    <property type="term" value="F:zinc ion binding"/>
    <property type="evidence" value="ECO:0007669"/>
    <property type="project" value="UniProtKB-KW"/>
</dbReference>
<evidence type="ECO:0000256" key="1">
    <source>
        <dbReference type="ARBA" id="ARBA00022723"/>
    </source>
</evidence>
<dbReference type="Gene3D" id="6.10.140.2220">
    <property type="match status" value="1"/>
</dbReference>
<dbReference type="InParanoid" id="A0A0C2TTD2"/>
<dbReference type="AlphaFoldDB" id="A0A0C2TTD2"/>
<evidence type="ECO:0000313" key="6">
    <source>
        <dbReference type="EMBL" id="KIL70544.1"/>
    </source>
</evidence>
<gene>
    <name evidence="6" type="ORF">M378DRAFT_67884</name>
</gene>
<dbReference type="OrthoDB" id="9922773at2759"/>
<organism evidence="6 7">
    <name type="scientific">Amanita muscaria (strain Koide BX008)</name>
    <dbReference type="NCBI Taxonomy" id="946122"/>
    <lineage>
        <taxon>Eukaryota</taxon>
        <taxon>Fungi</taxon>
        <taxon>Dikarya</taxon>
        <taxon>Basidiomycota</taxon>
        <taxon>Agaricomycotina</taxon>
        <taxon>Agaricomycetes</taxon>
        <taxon>Agaricomycetidae</taxon>
        <taxon>Agaricales</taxon>
        <taxon>Pluteineae</taxon>
        <taxon>Amanitaceae</taxon>
        <taxon>Amanita</taxon>
    </lineage>
</organism>
<keyword evidence="2 4" id="KW-0863">Zinc-finger</keyword>
<keyword evidence="3" id="KW-0862">Zinc</keyword>
<dbReference type="InterPro" id="IPR002893">
    <property type="entry name" value="Znf_MYND"/>
</dbReference>
<dbReference type="PROSITE" id="PS50865">
    <property type="entry name" value="ZF_MYND_2"/>
    <property type="match status" value="1"/>
</dbReference>
<dbReference type="HOGENOM" id="CLU_179717_0_0_1"/>
<evidence type="ECO:0000256" key="2">
    <source>
        <dbReference type="ARBA" id="ARBA00022771"/>
    </source>
</evidence>
<feature type="domain" description="MYND-type" evidence="5">
    <location>
        <begin position="63"/>
        <end position="102"/>
    </location>
</feature>
<dbReference type="Proteomes" id="UP000054549">
    <property type="component" value="Unassembled WGS sequence"/>
</dbReference>
<dbReference type="EMBL" id="KN818224">
    <property type="protein sequence ID" value="KIL70544.1"/>
    <property type="molecule type" value="Genomic_DNA"/>
</dbReference>